<dbReference type="RefSeq" id="WP_013485082.1">
    <property type="nucleotide sequence ID" value="NC_014828.1"/>
</dbReference>
<evidence type="ECO:0000259" key="2">
    <source>
        <dbReference type="Pfam" id="PF07905"/>
    </source>
</evidence>
<dbReference type="InterPro" id="IPR041522">
    <property type="entry name" value="CdaR_GGDEF"/>
</dbReference>
<keyword evidence="6" id="KW-1185">Reference proteome</keyword>
<accession>E6U515</accession>
<dbReference type="InterPro" id="IPR051448">
    <property type="entry name" value="CdaR-like_regulators"/>
</dbReference>
<name>E6U515_ETHHY</name>
<evidence type="ECO:0000256" key="1">
    <source>
        <dbReference type="ARBA" id="ARBA00006754"/>
    </source>
</evidence>
<dbReference type="InterPro" id="IPR042070">
    <property type="entry name" value="PucR_C-HTH_sf"/>
</dbReference>
<sequence length="411" mass="46653">MSITCGSVLNMPELKKDIILLAGSRGLSNAIRWTHVLESMEAIQFLVGNELAFLTGIMFGDDTDQLVPVIEQLAGKHVAGLVVNTGKFIDKVPQKAIERANQLGFPLLELPWAVRLVDVTKWICTAIVESGMEESSISYLLEKILLSDENHYADYLYSAEFYGYDLSGPMGIVNIEFPDLQSYADKTERVGYINCQHKIRYLIGNILAQRSQKALTMWKGNHFVLAVPMGAAHELEQAEAIAVAVCKEVRQKMEGMDFCIGLGSCYGQIEQLKKSYSEAQLALKLAKDNPEKPYMIYRNAGIFKFLNKVTDKSAMADFYMETLGPLLRYDEENNTKFTETLQVFLEDGENTARTIQRLFIHRNTLQYRLHRIEEILQQSLKDAEVKISLQIAFKIQRFFSYEGMPLEKKDI</sequence>
<protein>
    <submittedName>
        <fullName evidence="5">Transcriptional regulator, PucR family</fullName>
    </submittedName>
</protein>
<feature type="domain" description="Purine catabolism PurC-like" evidence="2">
    <location>
        <begin position="8"/>
        <end position="127"/>
    </location>
</feature>
<dbReference type="Gene3D" id="1.10.10.2840">
    <property type="entry name" value="PucR C-terminal helix-turn-helix domain"/>
    <property type="match status" value="1"/>
</dbReference>
<dbReference type="Pfam" id="PF13556">
    <property type="entry name" value="HTH_30"/>
    <property type="match status" value="1"/>
</dbReference>
<organism evidence="5 6">
    <name type="scientific">Ethanoligenens harbinense (strain DSM 18485 / JCM 12961 / CGMCC 1.5033 / YUAN-3)</name>
    <dbReference type="NCBI Taxonomy" id="663278"/>
    <lineage>
        <taxon>Bacteria</taxon>
        <taxon>Bacillati</taxon>
        <taxon>Bacillota</taxon>
        <taxon>Clostridia</taxon>
        <taxon>Eubacteriales</taxon>
        <taxon>Oscillospiraceae</taxon>
        <taxon>Ethanoligenens</taxon>
    </lineage>
</organism>
<dbReference type="Pfam" id="PF07905">
    <property type="entry name" value="PucR"/>
    <property type="match status" value="1"/>
</dbReference>
<dbReference type="eggNOG" id="COG2508">
    <property type="taxonomic scope" value="Bacteria"/>
</dbReference>
<gene>
    <name evidence="5" type="ordered locus">Ethha_1170</name>
</gene>
<feature type="domain" description="CdaR GGDEF-like" evidence="4">
    <location>
        <begin position="157"/>
        <end position="285"/>
    </location>
</feature>
<dbReference type="Pfam" id="PF17853">
    <property type="entry name" value="GGDEF_2"/>
    <property type="match status" value="1"/>
</dbReference>
<evidence type="ECO:0000259" key="4">
    <source>
        <dbReference type="Pfam" id="PF17853"/>
    </source>
</evidence>
<dbReference type="InterPro" id="IPR025736">
    <property type="entry name" value="PucR_C-HTH_dom"/>
</dbReference>
<dbReference type="Proteomes" id="UP000001551">
    <property type="component" value="Chromosome"/>
</dbReference>
<evidence type="ECO:0000313" key="5">
    <source>
        <dbReference type="EMBL" id="ADU26721.1"/>
    </source>
</evidence>
<evidence type="ECO:0000259" key="3">
    <source>
        <dbReference type="Pfam" id="PF13556"/>
    </source>
</evidence>
<dbReference type="HOGENOM" id="CLU_017436_6_0_9"/>
<dbReference type="PANTHER" id="PTHR33744:SF1">
    <property type="entry name" value="DNA-BINDING TRANSCRIPTIONAL ACTIVATOR ADER"/>
    <property type="match status" value="1"/>
</dbReference>
<dbReference type="KEGG" id="eha:Ethha_1170"/>
<dbReference type="AlphaFoldDB" id="E6U515"/>
<dbReference type="STRING" id="663278.Ethha_1170"/>
<dbReference type="InterPro" id="IPR012914">
    <property type="entry name" value="PucR_dom"/>
</dbReference>
<comment type="similarity">
    <text evidence="1">Belongs to the CdaR family.</text>
</comment>
<evidence type="ECO:0000313" key="6">
    <source>
        <dbReference type="Proteomes" id="UP000001551"/>
    </source>
</evidence>
<reference evidence="5 6" key="1">
    <citation type="submission" date="2010-12" db="EMBL/GenBank/DDBJ databases">
        <title>Complete sequence of Ethanoligenens harbinense YUAN-3.</title>
        <authorList>
            <person name="Lucas S."/>
            <person name="Copeland A."/>
            <person name="Lapidus A."/>
            <person name="Cheng J.-F."/>
            <person name="Bruce D."/>
            <person name="Goodwin L."/>
            <person name="Pitluck S."/>
            <person name="Chertkov O."/>
            <person name="Misra M."/>
            <person name="Detter J.C."/>
            <person name="Han C."/>
            <person name="Tapia R."/>
            <person name="Land M."/>
            <person name="Hauser L."/>
            <person name="Jeffries C."/>
            <person name="Kyrpides N."/>
            <person name="Ivanova N."/>
            <person name="Mikhailova N."/>
            <person name="Wang A."/>
            <person name="Mouttaki H."/>
            <person name="He Z."/>
            <person name="Zhou J."/>
            <person name="Hemme C.L."/>
            <person name="Woyke T."/>
        </authorList>
    </citation>
    <scope>NUCLEOTIDE SEQUENCE [LARGE SCALE GENOMIC DNA]</scope>
    <source>
        <strain evidence="6">DSM 18485 / JCM 12961 / CGMCC 1.5033 / YUAN-3</strain>
    </source>
</reference>
<dbReference type="EMBL" id="CP002400">
    <property type="protein sequence ID" value="ADU26721.1"/>
    <property type="molecule type" value="Genomic_DNA"/>
</dbReference>
<dbReference type="PANTHER" id="PTHR33744">
    <property type="entry name" value="CARBOHYDRATE DIACID REGULATOR"/>
    <property type="match status" value="1"/>
</dbReference>
<proteinExistence type="inferred from homology"/>
<feature type="domain" description="PucR C-terminal helix-turn-helix" evidence="3">
    <location>
        <begin position="338"/>
        <end position="395"/>
    </location>
</feature>